<feature type="non-terminal residue" evidence="1">
    <location>
        <position position="1"/>
    </location>
</feature>
<accession>A0ABD2A6V1</accession>
<reference evidence="1 2" key="1">
    <citation type="journal article" date="2024" name="Ann. Entomol. Soc. Am.">
        <title>Genomic analyses of the southern and eastern yellowjacket wasps (Hymenoptera: Vespidae) reveal evolutionary signatures of social life.</title>
        <authorList>
            <person name="Catto M.A."/>
            <person name="Caine P.B."/>
            <person name="Orr S.E."/>
            <person name="Hunt B.G."/>
            <person name="Goodisman M.A.D."/>
        </authorList>
    </citation>
    <scope>NUCLEOTIDE SEQUENCE [LARGE SCALE GENOMIC DNA]</scope>
    <source>
        <strain evidence="1">233</strain>
        <tissue evidence="1">Head and thorax</tissue>
    </source>
</reference>
<proteinExistence type="predicted"/>
<dbReference type="AlphaFoldDB" id="A0ABD2A6V1"/>
<dbReference type="Proteomes" id="UP001607302">
    <property type="component" value="Unassembled WGS sequence"/>
</dbReference>
<name>A0ABD2A6V1_VESSQ</name>
<evidence type="ECO:0000313" key="1">
    <source>
        <dbReference type="EMBL" id="KAL2716091.1"/>
    </source>
</evidence>
<evidence type="ECO:0000313" key="2">
    <source>
        <dbReference type="Proteomes" id="UP001607302"/>
    </source>
</evidence>
<protein>
    <submittedName>
        <fullName evidence="1">Uncharacterized protein</fullName>
    </submittedName>
</protein>
<dbReference type="EMBL" id="JAUDFV010000154">
    <property type="protein sequence ID" value="KAL2716091.1"/>
    <property type="molecule type" value="Genomic_DNA"/>
</dbReference>
<organism evidence="1 2">
    <name type="scientific">Vespula squamosa</name>
    <name type="common">Southern yellow jacket</name>
    <name type="synonym">Wasp</name>
    <dbReference type="NCBI Taxonomy" id="30214"/>
    <lineage>
        <taxon>Eukaryota</taxon>
        <taxon>Metazoa</taxon>
        <taxon>Ecdysozoa</taxon>
        <taxon>Arthropoda</taxon>
        <taxon>Hexapoda</taxon>
        <taxon>Insecta</taxon>
        <taxon>Pterygota</taxon>
        <taxon>Neoptera</taxon>
        <taxon>Endopterygota</taxon>
        <taxon>Hymenoptera</taxon>
        <taxon>Apocrita</taxon>
        <taxon>Aculeata</taxon>
        <taxon>Vespoidea</taxon>
        <taxon>Vespidae</taxon>
        <taxon>Vespinae</taxon>
        <taxon>Vespula</taxon>
    </lineage>
</organism>
<keyword evidence="2" id="KW-1185">Reference proteome</keyword>
<sequence length="145" mass="16584">YEDYTLSTCLIIAEEKGGNISKRKEEERSLTILETGLDSTRLNSDSRFARYLRYFFERESSSPEVLPSDLRVPSAAKFMPSLRSTSMSGRKTIGKVFPETFNRTMRNPSSVTTDEKDNDVIEEIKIKSKGWILNELTKTLDNTTQ</sequence>
<gene>
    <name evidence="1" type="ORF">V1478_013767</name>
</gene>
<comment type="caution">
    <text evidence="1">The sequence shown here is derived from an EMBL/GenBank/DDBJ whole genome shotgun (WGS) entry which is preliminary data.</text>
</comment>